<dbReference type="Proteomes" id="UP000510822">
    <property type="component" value="Chromosome"/>
</dbReference>
<dbReference type="EMBL" id="CP058952">
    <property type="protein sequence ID" value="QLI81238.1"/>
    <property type="molecule type" value="Genomic_DNA"/>
</dbReference>
<organism evidence="5 6">
    <name type="scientific">Chitinibacter fontanus</name>
    <dbReference type="NCBI Taxonomy" id="1737446"/>
    <lineage>
        <taxon>Bacteria</taxon>
        <taxon>Pseudomonadati</taxon>
        <taxon>Pseudomonadota</taxon>
        <taxon>Betaproteobacteria</taxon>
        <taxon>Neisseriales</taxon>
        <taxon>Chitinibacteraceae</taxon>
        <taxon>Chitinibacter</taxon>
    </lineage>
</organism>
<name>A0A7D5V9A4_9NEIS</name>
<dbReference type="Gene3D" id="1.20.1420.20">
    <property type="entry name" value="M75 peptidase, HXXE motif"/>
    <property type="match status" value="1"/>
</dbReference>
<dbReference type="KEGG" id="cfon:HZU75_06675"/>
<dbReference type="Pfam" id="PF09375">
    <property type="entry name" value="Peptidase_M75"/>
    <property type="match status" value="1"/>
</dbReference>
<sequence>MSPLIRQATFLIGALVSLASAYSLAAEMPDSNGPVPTPAWAQAWLDEGYLPRQQALGQAADQLVTSSAALCEQADANKLKAVRAAWLATSTAWRALDGAPAGPMVLARLGRKIDFRPVRVAELEAAIQGGPSNVATQGLAAMEYLLWGDAPNSPILNQLKNPVRCGYLATTSKSIAVEIHTLDDGWRIYREQLGADNPFFRQNMFSEHVNLMIASLTGLSKRMPAAETVNAEQFAEWRSNSAKAQLLAQLGGFERAMRGVNRQLAESGHSKLAQAMQADLGEAQAQCSKLPDTLEKAPAKARLSCNKALLQLKKRLQDEIAEKLDLSLGFTEGDGD</sequence>
<keyword evidence="2 3" id="KW-0732">Signal</keyword>
<reference evidence="5 6" key="1">
    <citation type="journal article" date="2016" name="Int. J. Syst. Evol. Microbiol.">
        <title>Chitinibacter fontanus sp. nov., isolated from a spring.</title>
        <authorList>
            <person name="Sheu S.Y."/>
            <person name="Li Y.S."/>
            <person name="Young C.C."/>
            <person name="Chen W.M."/>
        </authorList>
    </citation>
    <scope>NUCLEOTIDE SEQUENCE [LARGE SCALE GENOMIC DNA]</scope>
    <source>
        <strain evidence="5 6">STM-7</strain>
    </source>
</reference>
<dbReference type="RefSeq" id="WP_180308365.1">
    <property type="nucleotide sequence ID" value="NZ_CP058952.1"/>
</dbReference>
<evidence type="ECO:0000313" key="6">
    <source>
        <dbReference type="Proteomes" id="UP000510822"/>
    </source>
</evidence>
<dbReference type="InterPro" id="IPR038352">
    <property type="entry name" value="Imelysin_sf"/>
</dbReference>
<feature type="signal peptide" evidence="3">
    <location>
        <begin position="1"/>
        <end position="25"/>
    </location>
</feature>
<keyword evidence="6" id="KW-1185">Reference proteome</keyword>
<proteinExistence type="predicted"/>
<dbReference type="GO" id="GO:0030313">
    <property type="term" value="C:cell envelope"/>
    <property type="evidence" value="ECO:0007669"/>
    <property type="project" value="UniProtKB-SubCell"/>
</dbReference>
<evidence type="ECO:0000259" key="4">
    <source>
        <dbReference type="Pfam" id="PF09375"/>
    </source>
</evidence>
<dbReference type="CDD" id="cd14659">
    <property type="entry name" value="Imelysin-like_IPPA"/>
    <property type="match status" value="1"/>
</dbReference>
<gene>
    <name evidence="5" type="ORF">HZU75_06675</name>
</gene>
<accession>A0A7D5V9A4</accession>
<dbReference type="InterPro" id="IPR018976">
    <property type="entry name" value="Imelysin-like"/>
</dbReference>
<evidence type="ECO:0000256" key="2">
    <source>
        <dbReference type="ARBA" id="ARBA00022729"/>
    </source>
</evidence>
<evidence type="ECO:0000256" key="3">
    <source>
        <dbReference type="SAM" id="SignalP"/>
    </source>
</evidence>
<feature type="chain" id="PRO_5028974251" evidence="3">
    <location>
        <begin position="26"/>
        <end position="336"/>
    </location>
</feature>
<dbReference type="InterPro" id="IPR034984">
    <property type="entry name" value="Imelysin-like_IPPA"/>
</dbReference>
<protein>
    <submittedName>
        <fullName evidence="5">Imelysin family protein</fullName>
    </submittedName>
</protein>
<evidence type="ECO:0000256" key="1">
    <source>
        <dbReference type="ARBA" id="ARBA00004196"/>
    </source>
</evidence>
<comment type="subcellular location">
    <subcellularLocation>
        <location evidence="1">Cell envelope</location>
    </subcellularLocation>
</comment>
<dbReference type="AlphaFoldDB" id="A0A7D5V9A4"/>
<evidence type="ECO:0000313" key="5">
    <source>
        <dbReference type="EMBL" id="QLI81238.1"/>
    </source>
</evidence>
<feature type="domain" description="Imelysin-like" evidence="4">
    <location>
        <begin position="52"/>
        <end position="303"/>
    </location>
</feature>